<feature type="region of interest" description="Disordered" evidence="8">
    <location>
        <begin position="248"/>
        <end position="336"/>
    </location>
</feature>
<dbReference type="GO" id="GO:0005739">
    <property type="term" value="C:mitochondrion"/>
    <property type="evidence" value="ECO:0007669"/>
    <property type="project" value="UniProtKB-SubCell"/>
</dbReference>
<sequence length="523" mass="55974">MRAARQSAARLLDPACAFQHAPVRWRPPLRSARWSSTASSSPRQWSTPLAKSLAEAIATTGPISVASYMRQCLTAPEGGYYTTRNEGRDQFGARGDFITSPEISQVFGELVGVWFVAEWMAQGRQNEGVHMIEFGPGRGTLMDDALRTISNFKQFAHTIEAVYLIEASPALRQAQKRLLCGEDAPMEEIDIGYRSTSKYSPSIPIVWCEDIRLLPRDPSKTPFIVAHEFFDALPIHVFQSVMAPPPVSPSKNITTTITEPPPPPPQSAPAIPQWRELLVSVTPPSPSPTTATTSSATARPRDSPPDEFQLALSPTPTPHSQYLPETSPRYKALKPRPGSTIEISPDALIHAAEIAVRIGGPGPSAARPACSTSPPPPPPVRPSGAALVLDYGPPATVPAGSLRGVAAHARVSPLARPGAVDLSADVDFVALAEAALRASAGVEVHGPVEQGFWLEGMGGGERVAALVRGLAEARRERIEGAWKRLVDRGPVGMGRVYKALAIVPCVEGREGRRPVGFGGDVEV</sequence>
<evidence type="ECO:0000256" key="5">
    <source>
        <dbReference type="ARBA" id="ARBA00023128"/>
    </source>
</evidence>
<dbReference type="InterPro" id="IPR003788">
    <property type="entry name" value="NDUFAF7"/>
</dbReference>
<dbReference type="InterPro" id="IPR038375">
    <property type="entry name" value="NDUFAF7_sf"/>
</dbReference>
<dbReference type="GO" id="GO:0032981">
    <property type="term" value="P:mitochondrial respiratory chain complex I assembly"/>
    <property type="evidence" value="ECO:0007669"/>
    <property type="project" value="TreeGrafter"/>
</dbReference>
<dbReference type="PANTHER" id="PTHR12049">
    <property type="entry name" value="PROTEIN ARGININE METHYLTRANSFERASE NDUFAF7, MITOCHONDRIAL"/>
    <property type="match status" value="1"/>
</dbReference>
<evidence type="ECO:0000256" key="2">
    <source>
        <dbReference type="ARBA" id="ARBA00005891"/>
    </source>
</evidence>
<keyword evidence="3 7" id="KW-0489">Methyltransferase</keyword>
<evidence type="ECO:0000256" key="3">
    <source>
        <dbReference type="ARBA" id="ARBA00022603"/>
    </source>
</evidence>
<dbReference type="Proteomes" id="UP000799766">
    <property type="component" value="Unassembled WGS sequence"/>
</dbReference>
<comment type="subcellular location">
    <subcellularLocation>
        <location evidence="1 7">Mitochondrion</location>
    </subcellularLocation>
</comment>
<evidence type="ECO:0000256" key="1">
    <source>
        <dbReference type="ARBA" id="ARBA00004173"/>
    </source>
</evidence>
<comment type="similarity">
    <text evidence="2 7">Belongs to the NDUFAF7 family.</text>
</comment>
<evidence type="ECO:0000313" key="9">
    <source>
        <dbReference type="EMBL" id="KAF2458004.1"/>
    </source>
</evidence>
<evidence type="ECO:0000256" key="6">
    <source>
        <dbReference type="ARBA" id="ARBA00048612"/>
    </source>
</evidence>
<accession>A0A6A6P2E8</accession>
<feature type="compositionally biased region" description="Polar residues" evidence="8">
    <location>
        <begin position="312"/>
        <end position="324"/>
    </location>
</feature>
<evidence type="ECO:0000256" key="8">
    <source>
        <dbReference type="SAM" id="MobiDB-lite"/>
    </source>
</evidence>
<name>A0A6A6P2E8_9PEZI</name>
<dbReference type="EC" id="2.1.1.320" evidence="7"/>
<dbReference type="Gene3D" id="3.40.50.12710">
    <property type="match status" value="1"/>
</dbReference>
<dbReference type="FunFam" id="3.40.50.12710:FF:000004">
    <property type="entry name" value="Protein arginine methyltransferase NDUFAF7"/>
    <property type="match status" value="1"/>
</dbReference>
<dbReference type="EMBL" id="MU001679">
    <property type="protein sequence ID" value="KAF2458004.1"/>
    <property type="molecule type" value="Genomic_DNA"/>
</dbReference>
<organism evidence="9 10">
    <name type="scientific">Lineolata rhizophorae</name>
    <dbReference type="NCBI Taxonomy" id="578093"/>
    <lineage>
        <taxon>Eukaryota</taxon>
        <taxon>Fungi</taxon>
        <taxon>Dikarya</taxon>
        <taxon>Ascomycota</taxon>
        <taxon>Pezizomycotina</taxon>
        <taxon>Dothideomycetes</taxon>
        <taxon>Dothideomycetes incertae sedis</taxon>
        <taxon>Lineolatales</taxon>
        <taxon>Lineolataceae</taxon>
        <taxon>Lineolata</taxon>
    </lineage>
</organism>
<feature type="compositionally biased region" description="Low complexity" evidence="8">
    <location>
        <begin position="288"/>
        <end position="298"/>
    </location>
</feature>
<dbReference type="InterPro" id="IPR029063">
    <property type="entry name" value="SAM-dependent_MTases_sf"/>
</dbReference>
<protein>
    <recommendedName>
        <fullName evidence="7">Protein arginine methyltransferase NDUFAF7</fullName>
        <ecNumber evidence="7">2.1.1.320</ecNumber>
    </recommendedName>
</protein>
<dbReference type="GO" id="GO:0035243">
    <property type="term" value="F:protein-arginine omega-N symmetric methyltransferase activity"/>
    <property type="evidence" value="ECO:0007669"/>
    <property type="project" value="UniProtKB-EC"/>
</dbReference>
<keyword evidence="10" id="KW-1185">Reference proteome</keyword>
<dbReference type="Pfam" id="PF02636">
    <property type="entry name" value="Methyltransf_28"/>
    <property type="match status" value="1"/>
</dbReference>
<comment type="function">
    <text evidence="7">Arginine methyltransferase involved in the assembly or stability of mitochondrial NADH:ubiquinone oxidoreductase complex (complex I).</text>
</comment>
<dbReference type="SUPFAM" id="SSF53335">
    <property type="entry name" value="S-adenosyl-L-methionine-dependent methyltransferases"/>
    <property type="match status" value="1"/>
</dbReference>
<evidence type="ECO:0000313" key="10">
    <source>
        <dbReference type="Proteomes" id="UP000799766"/>
    </source>
</evidence>
<dbReference type="GO" id="GO:0032259">
    <property type="term" value="P:methylation"/>
    <property type="evidence" value="ECO:0007669"/>
    <property type="project" value="UniProtKB-KW"/>
</dbReference>
<keyword evidence="5 7" id="KW-0496">Mitochondrion</keyword>
<evidence type="ECO:0000256" key="4">
    <source>
        <dbReference type="ARBA" id="ARBA00022679"/>
    </source>
</evidence>
<dbReference type="AlphaFoldDB" id="A0A6A6P2E8"/>
<keyword evidence="4 7" id="KW-0808">Transferase</keyword>
<gene>
    <name evidence="9" type="ORF">BDY21DRAFT_285034</name>
</gene>
<dbReference type="OrthoDB" id="5595109at2759"/>
<comment type="catalytic activity">
    <reaction evidence="6 7">
        <text>L-arginyl-[protein] + 2 S-adenosyl-L-methionine = N(omega),N(omega)'-dimethyl-L-arginyl-[protein] + 2 S-adenosyl-L-homocysteine + 2 H(+)</text>
        <dbReference type="Rhea" id="RHEA:48108"/>
        <dbReference type="Rhea" id="RHEA-COMP:10532"/>
        <dbReference type="Rhea" id="RHEA-COMP:11992"/>
        <dbReference type="ChEBI" id="CHEBI:15378"/>
        <dbReference type="ChEBI" id="CHEBI:29965"/>
        <dbReference type="ChEBI" id="CHEBI:57856"/>
        <dbReference type="ChEBI" id="CHEBI:59789"/>
        <dbReference type="ChEBI" id="CHEBI:88221"/>
        <dbReference type="EC" id="2.1.1.320"/>
    </reaction>
</comment>
<reference evidence="9" key="1">
    <citation type="journal article" date="2020" name="Stud. Mycol.">
        <title>101 Dothideomycetes genomes: a test case for predicting lifestyles and emergence of pathogens.</title>
        <authorList>
            <person name="Haridas S."/>
            <person name="Albert R."/>
            <person name="Binder M."/>
            <person name="Bloem J."/>
            <person name="Labutti K."/>
            <person name="Salamov A."/>
            <person name="Andreopoulos B."/>
            <person name="Baker S."/>
            <person name="Barry K."/>
            <person name="Bills G."/>
            <person name="Bluhm B."/>
            <person name="Cannon C."/>
            <person name="Castanera R."/>
            <person name="Culley D."/>
            <person name="Daum C."/>
            <person name="Ezra D."/>
            <person name="Gonzalez J."/>
            <person name="Henrissat B."/>
            <person name="Kuo A."/>
            <person name="Liang C."/>
            <person name="Lipzen A."/>
            <person name="Lutzoni F."/>
            <person name="Magnuson J."/>
            <person name="Mondo S."/>
            <person name="Nolan M."/>
            <person name="Ohm R."/>
            <person name="Pangilinan J."/>
            <person name="Park H.-J."/>
            <person name="Ramirez L."/>
            <person name="Alfaro M."/>
            <person name="Sun H."/>
            <person name="Tritt A."/>
            <person name="Yoshinaga Y."/>
            <person name="Zwiers L.-H."/>
            <person name="Turgeon B."/>
            <person name="Goodwin S."/>
            <person name="Spatafora J."/>
            <person name="Crous P."/>
            <person name="Grigoriev I."/>
        </authorList>
    </citation>
    <scope>NUCLEOTIDE SEQUENCE</scope>
    <source>
        <strain evidence="9">ATCC 16933</strain>
    </source>
</reference>
<dbReference type="PANTHER" id="PTHR12049:SF7">
    <property type="entry name" value="PROTEIN ARGININE METHYLTRANSFERASE NDUFAF7, MITOCHONDRIAL"/>
    <property type="match status" value="1"/>
</dbReference>
<evidence type="ECO:0000256" key="7">
    <source>
        <dbReference type="RuleBase" id="RU364114"/>
    </source>
</evidence>
<proteinExistence type="inferred from homology"/>